<reference evidence="1 2" key="1">
    <citation type="submission" date="2024-11" db="EMBL/GenBank/DDBJ databases">
        <title>Adaptive evolution of stress response genes in parasites aligns with host niche diversity.</title>
        <authorList>
            <person name="Hahn C."/>
            <person name="Resl P."/>
        </authorList>
    </citation>
    <scope>NUCLEOTIDE SEQUENCE [LARGE SCALE GENOMIC DNA]</scope>
    <source>
        <strain evidence="1">EGGRZ-B1_66</strain>
        <tissue evidence="1">Body</tissue>
    </source>
</reference>
<dbReference type="AlphaFoldDB" id="A0ABD2Q339"/>
<gene>
    <name evidence="1" type="ORF">Ciccas_007589</name>
</gene>
<evidence type="ECO:0000313" key="1">
    <source>
        <dbReference type="EMBL" id="KAL3313803.1"/>
    </source>
</evidence>
<name>A0ABD2Q339_9PLAT</name>
<evidence type="ECO:0000313" key="2">
    <source>
        <dbReference type="Proteomes" id="UP001626550"/>
    </source>
</evidence>
<dbReference type="EMBL" id="JBJKFK010001187">
    <property type="protein sequence ID" value="KAL3313803.1"/>
    <property type="molecule type" value="Genomic_DNA"/>
</dbReference>
<organism evidence="1 2">
    <name type="scientific">Cichlidogyrus casuarinus</name>
    <dbReference type="NCBI Taxonomy" id="1844966"/>
    <lineage>
        <taxon>Eukaryota</taxon>
        <taxon>Metazoa</taxon>
        <taxon>Spiralia</taxon>
        <taxon>Lophotrochozoa</taxon>
        <taxon>Platyhelminthes</taxon>
        <taxon>Monogenea</taxon>
        <taxon>Monopisthocotylea</taxon>
        <taxon>Dactylogyridea</taxon>
        <taxon>Ancyrocephalidae</taxon>
        <taxon>Cichlidogyrus</taxon>
    </lineage>
</organism>
<sequence length="113" mass="12762">MRLYKRLFQPHEEIEGGEEECSGARTNNLSLTDKLAKLEQHPASRYMSEARMRPSSIVEEIEILRSSGVIGPRLELVQRALLGARPTSVDSESVLFCFSHTDEDTSQSGHRNF</sequence>
<proteinExistence type="predicted"/>
<protein>
    <submittedName>
        <fullName evidence="1">Uncharacterized protein</fullName>
    </submittedName>
</protein>
<keyword evidence="2" id="KW-1185">Reference proteome</keyword>
<comment type="caution">
    <text evidence="1">The sequence shown here is derived from an EMBL/GenBank/DDBJ whole genome shotgun (WGS) entry which is preliminary data.</text>
</comment>
<accession>A0ABD2Q339</accession>
<dbReference type="Proteomes" id="UP001626550">
    <property type="component" value="Unassembled WGS sequence"/>
</dbReference>